<dbReference type="InterPro" id="IPR022896">
    <property type="entry name" value="TrioseP_Isoase_bac/euk"/>
</dbReference>
<dbReference type="SUPFAM" id="SSF51351">
    <property type="entry name" value="Triosephosphate isomerase (TIM)"/>
    <property type="match status" value="1"/>
</dbReference>
<comment type="pathway">
    <text evidence="1">Carbohydrate metabolism; erythritol degradation.</text>
</comment>
<evidence type="ECO:0000256" key="6">
    <source>
        <dbReference type="ARBA" id="ARBA00023235"/>
    </source>
</evidence>
<feature type="binding site" evidence="7">
    <location>
        <position position="168"/>
    </location>
    <ligand>
        <name>substrate</name>
    </ligand>
</feature>
<evidence type="ECO:0000256" key="4">
    <source>
        <dbReference type="ARBA" id="ARBA00022490"/>
    </source>
</evidence>
<dbReference type="PANTHER" id="PTHR21139">
    <property type="entry name" value="TRIOSEPHOSPHATE ISOMERASE"/>
    <property type="match status" value="1"/>
</dbReference>
<feature type="binding site" evidence="7">
    <location>
        <begin position="9"/>
        <end position="11"/>
    </location>
    <ligand>
        <name>substrate</name>
    </ligand>
</feature>
<keyword evidence="10" id="KW-1185">Reference proteome</keyword>
<evidence type="ECO:0000256" key="2">
    <source>
        <dbReference type="ARBA" id="ARBA00007422"/>
    </source>
</evidence>
<accession>A0ABV5ZEN0</accession>
<dbReference type="CDD" id="cd00311">
    <property type="entry name" value="TIM"/>
    <property type="match status" value="1"/>
</dbReference>
<keyword evidence="3 7" id="KW-0312">Gluconeogenesis</keyword>
<dbReference type="Pfam" id="PF00121">
    <property type="entry name" value="TIM"/>
    <property type="match status" value="1"/>
</dbReference>
<keyword evidence="5 7" id="KW-0324">Glycolysis</keyword>
<dbReference type="InterPro" id="IPR013785">
    <property type="entry name" value="Aldolase_TIM"/>
</dbReference>
<dbReference type="HAMAP" id="MF_00147_B">
    <property type="entry name" value="TIM_B"/>
    <property type="match status" value="1"/>
</dbReference>
<feature type="active site" description="Proton acceptor" evidence="7">
    <location>
        <position position="162"/>
    </location>
</feature>
<protein>
    <recommendedName>
        <fullName evidence="7 8">Triosephosphate isomerase</fullName>
        <shortName evidence="7">TIM</shortName>
        <shortName evidence="7">TPI</shortName>
        <ecNumber evidence="7 8">5.3.1.1</ecNumber>
    </recommendedName>
    <alternativeName>
        <fullName evidence="7">Triose-phosphate isomerase</fullName>
    </alternativeName>
</protein>
<dbReference type="Gene3D" id="3.20.20.70">
    <property type="entry name" value="Aldolase class I"/>
    <property type="match status" value="1"/>
</dbReference>
<comment type="caution">
    <text evidence="9">The sequence shown here is derived from an EMBL/GenBank/DDBJ whole genome shotgun (WGS) entry which is preliminary data.</text>
</comment>
<reference evidence="9 10" key="1">
    <citation type="submission" date="2024-09" db="EMBL/GenBank/DDBJ databases">
        <authorList>
            <person name="Sun Q."/>
            <person name="Mori K."/>
        </authorList>
    </citation>
    <scope>NUCLEOTIDE SEQUENCE [LARGE SCALE GENOMIC DNA]</scope>
    <source>
        <strain evidence="9 10">ATCC 51285</strain>
    </source>
</reference>
<evidence type="ECO:0000256" key="8">
    <source>
        <dbReference type="RuleBase" id="RU363013"/>
    </source>
</evidence>
<dbReference type="NCBIfam" id="TIGR00419">
    <property type="entry name" value="tim"/>
    <property type="match status" value="1"/>
</dbReference>
<dbReference type="PROSITE" id="PS51440">
    <property type="entry name" value="TIM_2"/>
    <property type="match status" value="1"/>
</dbReference>
<evidence type="ECO:0000256" key="1">
    <source>
        <dbReference type="ARBA" id="ARBA00004939"/>
    </source>
</evidence>
<feature type="binding site" evidence="7">
    <location>
        <begin position="228"/>
        <end position="229"/>
    </location>
    <ligand>
        <name>substrate</name>
    </ligand>
</feature>
<dbReference type="Proteomes" id="UP001589628">
    <property type="component" value="Unassembled WGS sequence"/>
</dbReference>
<comment type="catalytic activity">
    <reaction evidence="7 8">
        <text>D-glyceraldehyde 3-phosphate = dihydroxyacetone phosphate</text>
        <dbReference type="Rhea" id="RHEA:18585"/>
        <dbReference type="ChEBI" id="CHEBI:57642"/>
        <dbReference type="ChEBI" id="CHEBI:59776"/>
        <dbReference type="EC" id="5.3.1.1"/>
    </reaction>
</comment>
<dbReference type="InterPro" id="IPR020861">
    <property type="entry name" value="Triosephosphate_isomerase_AS"/>
</dbReference>
<name>A0ABV5ZEN0_9GAMM</name>
<keyword evidence="6 7" id="KW-0413">Isomerase</keyword>
<dbReference type="EMBL" id="JBHLZN010000002">
    <property type="protein sequence ID" value="MFB9886636.1"/>
    <property type="molecule type" value="Genomic_DNA"/>
</dbReference>
<dbReference type="EC" id="5.3.1.1" evidence="7 8"/>
<dbReference type="PANTHER" id="PTHR21139:SF42">
    <property type="entry name" value="TRIOSEPHOSPHATE ISOMERASE"/>
    <property type="match status" value="1"/>
</dbReference>
<dbReference type="PROSITE" id="PS00171">
    <property type="entry name" value="TIM_1"/>
    <property type="match status" value="1"/>
</dbReference>
<proteinExistence type="inferred from homology"/>
<organism evidence="9 10">
    <name type="scientific">Balneatrix alpica</name>
    <dbReference type="NCBI Taxonomy" id="75684"/>
    <lineage>
        <taxon>Bacteria</taxon>
        <taxon>Pseudomonadati</taxon>
        <taxon>Pseudomonadota</taxon>
        <taxon>Gammaproteobacteria</taxon>
        <taxon>Oceanospirillales</taxon>
        <taxon>Balneatrichaceae</taxon>
        <taxon>Balneatrix</taxon>
    </lineage>
</organism>
<evidence type="ECO:0000256" key="5">
    <source>
        <dbReference type="ARBA" id="ARBA00023152"/>
    </source>
</evidence>
<evidence type="ECO:0000313" key="9">
    <source>
        <dbReference type="EMBL" id="MFB9886636.1"/>
    </source>
</evidence>
<evidence type="ECO:0000256" key="7">
    <source>
        <dbReference type="HAMAP-Rule" id="MF_00147"/>
    </source>
</evidence>
<gene>
    <name evidence="7 9" type="primary">tpiA</name>
    <name evidence="9" type="ORF">ACFFLH_09450</name>
</gene>
<comment type="similarity">
    <text evidence="2 7 8">Belongs to the triosephosphate isomerase family.</text>
</comment>
<comment type="subunit">
    <text evidence="7 8">Homodimer.</text>
</comment>
<comment type="pathway">
    <text evidence="7 8">Carbohydrate degradation; glycolysis; D-glyceraldehyde 3-phosphate from glycerone phosphate: step 1/1.</text>
</comment>
<feature type="binding site" evidence="7">
    <location>
        <position position="207"/>
    </location>
    <ligand>
        <name>substrate</name>
    </ligand>
</feature>
<feature type="active site" description="Electrophile" evidence="7">
    <location>
        <position position="90"/>
    </location>
</feature>
<evidence type="ECO:0000256" key="3">
    <source>
        <dbReference type="ARBA" id="ARBA00022432"/>
    </source>
</evidence>
<dbReference type="InterPro" id="IPR000652">
    <property type="entry name" value="Triosephosphate_isomerase"/>
</dbReference>
<comment type="pathway">
    <text evidence="7 8">Carbohydrate biosynthesis; gluconeogenesis.</text>
</comment>
<comment type="subcellular location">
    <subcellularLocation>
        <location evidence="7 8">Cytoplasm</location>
    </subcellularLocation>
</comment>
<dbReference type="RefSeq" id="WP_027312062.1">
    <property type="nucleotide sequence ID" value="NZ_JAUESS010000003.1"/>
</dbReference>
<keyword evidence="4 7" id="KW-0963">Cytoplasm</keyword>
<sequence>MRPKIVAGNWKMHGTRESAEQLATGLAKLDVDADVVVFPPYVYLDVVAKAAPGLKFGAQDVAVEVQGAFTGEVSAEMLADVGCAYVLVGHSERRSLYAESNEVVAQKFLAALRAGLTPMLCVGESLVEREQGQAEEVVFAQLQAVLDVAGADLLAKSVIAYEPVWAIGTGLTASPEQAQQMHQAIRNWLRKQLGAQADSVAILYGGSVKAENAAEIFAQPDVDGGLVGGASLKLNEFIAICRARQ</sequence>
<dbReference type="InterPro" id="IPR035990">
    <property type="entry name" value="TIM_sf"/>
</dbReference>
<dbReference type="GO" id="GO:0004807">
    <property type="term" value="F:triose-phosphate isomerase activity"/>
    <property type="evidence" value="ECO:0007669"/>
    <property type="project" value="UniProtKB-EC"/>
</dbReference>
<evidence type="ECO:0000313" key="10">
    <source>
        <dbReference type="Proteomes" id="UP001589628"/>
    </source>
</evidence>
<comment type="function">
    <text evidence="7">Involved in the gluconeogenesis. Catalyzes stereospecifically the conversion of dihydroxyacetone phosphate (DHAP) to D-glyceraldehyde-3-phosphate (G3P).</text>
</comment>